<reference evidence="2 3" key="1">
    <citation type="journal article" date="2016" name="Mol. Biol. Evol.">
        <title>Comparative Genomics of Early-Diverging Mushroom-Forming Fungi Provides Insights into the Origins of Lignocellulose Decay Capabilities.</title>
        <authorList>
            <person name="Nagy L.G."/>
            <person name="Riley R."/>
            <person name="Tritt A."/>
            <person name="Adam C."/>
            <person name="Daum C."/>
            <person name="Floudas D."/>
            <person name="Sun H."/>
            <person name="Yadav J.S."/>
            <person name="Pangilinan J."/>
            <person name="Larsson K.H."/>
            <person name="Matsuura K."/>
            <person name="Barry K."/>
            <person name="Labutti K."/>
            <person name="Kuo R."/>
            <person name="Ohm R.A."/>
            <person name="Bhattacharya S.S."/>
            <person name="Shirouzu T."/>
            <person name="Yoshinaga Y."/>
            <person name="Martin F.M."/>
            <person name="Grigoriev I.V."/>
            <person name="Hibbett D.S."/>
        </authorList>
    </citation>
    <scope>NUCLEOTIDE SEQUENCE [LARGE SCALE GENOMIC DNA]</scope>
    <source>
        <strain evidence="2 3">HHB14362 ss-1</strain>
    </source>
</reference>
<evidence type="ECO:0000313" key="2">
    <source>
        <dbReference type="EMBL" id="KZT25507.1"/>
    </source>
</evidence>
<sequence>MQTRLPLTGFTPPEGMVRDSDHYVNSIRQLLQDIGYSYEPPFPVDEGFNMIFHEWTTNRLQPIMACSAEQVAGIADMDSHSSIRYYPRRRHVRSDGHVLRLTEFDKQVGASETEVDTEEDADRAMD</sequence>
<accession>A0A165SQE7</accession>
<evidence type="ECO:0000256" key="1">
    <source>
        <dbReference type="SAM" id="MobiDB-lite"/>
    </source>
</evidence>
<proteinExistence type="predicted"/>
<protein>
    <submittedName>
        <fullName evidence="2">Uncharacterized protein</fullName>
    </submittedName>
</protein>
<organism evidence="2 3">
    <name type="scientific">Neolentinus lepideus HHB14362 ss-1</name>
    <dbReference type="NCBI Taxonomy" id="1314782"/>
    <lineage>
        <taxon>Eukaryota</taxon>
        <taxon>Fungi</taxon>
        <taxon>Dikarya</taxon>
        <taxon>Basidiomycota</taxon>
        <taxon>Agaricomycotina</taxon>
        <taxon>Agaricomycetes</taxon>
        <taxon>Gloeophyllales</taxon>
        <taxon>Gloeophyllaceae</taxon>
        <taxon>Neolentinus</taxon>
    </lineage>
</organism>
<keyword evidence="3" id="KW-1185">Reference proteome</keyword>
<evidence type="ECO:0000313" key="3">
    <source>
        <dbReference type="Proteomes" id="UP000076761"/>
    </source>
</evidence>
<dbReference type="Proteomes" id="UP000076761">
    <property type="component" value="Unassembled WGS sequence"/>
</dbReference>
<dbReference type="AlphaFoldDB" id="A0A165SQE7"/>
<name>A0A165SQE7_9AGAM</name>
<feature type="region of interest" description="Disordered" evidence="1">
    <location>
        <begin position="107"/>
        <end position="126"/>
    </location>
</feature>
<dbReference type="InParanoid" id="A0A165SQE7"/>
<feature type="compositionally biased region" description="Acidic residues" evidence="1">
    <location>
        <begin position="113"/>
        <end position="126"/>
    </location>
</feature>
<dbReference type="EMBL" id="KV425571">
    <property type="protein sequence ID" value="KZT25507.1"/>
    <property type="molecule type" value="Genomic_DNA"/>
</dbReference>
<gene>
    <name evidence="2" type="ORF">NEOLEDRAFT_1133472</name>
</gene>